<dbReference type="AlphaFoldDB" id="A0AAC9EXB9"/>
<gene>
    <name evidence="2" type="ORF">AL072_09470</name>
</gene>
<proteinExistence type="predicted"/>
<reference evidence="2 3" key="2">
    <citation type="journal article" date="2016" name="Genome Announc.">
        <title>Complete Genome Sequence of a Strain of Azospirillum thiophilum Isolated from a Sulfide Spring.</title>
        <authorList>
            <person name="Fomenkov A."/>
            <person name="Vincze T."/>
            <person name="Grabovich M."/>
            <person name="Anton B.P."/>
            <person name="Dubinina G."/>
            <person name="Orlova M."/>
            <person name="Belousova E."/>
            <person name="Roberts R.J."/>
        </authorList>
    </citation>
    <scope>NUCLEOTIDE SEQUENCE [LARGE SCALE GENOMIC DNA]</scope>
    <source>
        <strain evidence="2 3">BV-S</strain>
    </source>
</reference>
<evidence type="ECO:0000313" key="3">
    <source>
        <dbReference type="Proteomes" id="UP000069935"/>
    </source>
</evidence>
<feature type="transmembrane region" description="Helical" evidence="1">
    <location>
        <begin position="113"/>
        <end position="134"/>
    </location>
</feature>
<dbReference type="EMBL" id="CP012401">
    <property type="protein sequence ID" value="ALG71107.1"/>
    <property type="molecule type" value="Genomic_DNA"/>
</dbReference>
<sequence length="187" mass="20515">MVRRATIGSVLVTAALFGWGVPLSRLFDAFQPMTVALSIMLAAILVRLNRGMPTLDWKSLEPQERSQLTSAIVDLTREYAFIVGIKAALVTALVSLAPFKLDAACWSNWTSRGVAAAIGAMVALSVSRMAYVVWRDYDIVKLQKMMIDSSGVREKNEGEVKLAEAKISGMRASGLRKVDTIRRDPLE</sequence>
<evidence type="ECO:0000256" key="1">
    <source>
        <dbReference type="SAM" id="Phobius"/>
    </source>
</evidence>
<keyword evidence="1" id="KW-0472">Membrane</keyword>
<organism evidence="2 3">
    <name type="scientific">Azospirillum thiophilum</name>
    <dbReference type="NCBI Taxonomy" id="528244"/>
    <lineage>
        <taxon>Bacteria</taxon>
        <taxon>Pseudomonadati</taxon>
        <taxon>Pseudomonadota</taxon>
        <taxon>Alphaproteobacteria</taxon>
        <taxon>Rhodospirillales</taxon>
        <taxon>Azospirillaceae</taxon>
        <taxon>Azospirillum</taxon>
    </lineage>
</organism>
<accession>A0AAC9EXB9</accession>
<keyword evidence="1" id="KW-0812">Transmembrane</keyword>
<keyword evidence="1" id="KW-1133">Transmembrane helix</keyword>
<feature type="transmembrane region" description="Helical" evidence="1">
    <location>
        <begin position="30"/>
        <end position="48"/>
    </location>
</feature>
<protein>
    <submittedName>
        <fullName evidence="2">Uncharacterized protein</fullName>
    </submittedName>
</protein>
<feature type="transmembrane region" description="Helical" evidence="1">
    <location>
        <begin position="79"/>
        <end position="101"/>
    </location>
</feature>
<evidence type="ECO:0000313" key="2">
    <source>
        <dbReference type="EMBL" id="ALG71107.1"/>
    </source>
</evidence>
<keyword evidence="3" id="KW-1185">Reference proteome</keyword>
<dbReference type="KEGG" id="ati:AL072_09470"/>
<dbReference type="Proteomes" id="UP000069935">
    <property type="component" value="Chromosome 1"/>
</dbReference>
<name>A0AAC9EXB9_9PROT</name>
<reference evidence="3" key="1">
    <citation type="submission" date="2015-08" db="EMBL/GenBank/DDBJ databases">
        <title>Complete Genome Sequence of Azospirillum thiophilum BV-S.</title>
        <authorList>
            <person name="Fomenkov A."/>
            <person name="Vincze T."/>
            <person name="Grabovich M."/>
            <person name="Dubinina G."/>
            <person name="Orlova M."/>
            <person name="Belousova E."/>
            <person name="Roberts R.J."/>
        </authorList>
    </citation>
    <scope>NUCLEOTIDE SEQUENCE [LARGE SCALE GENOMIC DNA]</scope>
    <source>
        <strain evidence="3">BV-S</strain>
    </source>
</reference>